<feature type="region of interest" description="Disordered" evidence="1">
    <location>
        <begin position="88"/>
        <end position="129"/>
    </location>
</feature>
<feature type="region of interest" description="Disordered" evidence="1">
    <location>
        <begin position="291"/>
        <end position="331"/>
    </location>
</feature>
<protein>
    <submittedName>
        <fullName evidence="2">Uncharacterized protein</fullName>
    </submittedName>
</protein>
<dbReference type="HOGENOM" id="CLU_839284_0_0_1"/>
<sequence>MSVSTPYGSGRTASEQASLRTVSERPLPPIPRDFPLELDRLAEDIRGYNDVRGQESKEIVDTVKALRDELQGLSEYSRRTRPPNIVRIVERPIAPSPRPMESRSVGGSTEITGLRHSSPEEVPESVGTRASSITSVGSFLSSHHSDDLSLYEYATSPVSSISDMETESEDESSFVSSSEVTESEVMPETPAQIMPPMPIPSPEIMPTAAARSSPQPTRTAPGVPSVPVDWMAQFNAIRDQLDSLVNKQAAAVRKMDSLRAPEYPEIPAIHHKIDRVEDLVHGLIQKFDSRPPQPVMVPVPIHQPTLVPPEPRPPSQAATIHDQLSYRTPTA</sequence>
<feature type="compositionally biased region" description="Polar residues" evidence="1">
    <location>
        <begin position="1"/>
        <end position="21"/>
    </location>
</feature>
<accession>A0A0C2XCI5</accession>
<dbReference type="EMBL" id="KN818235">
    <property type="protein sequence ID" value="KIL66558.1"/>
    <property type="molecule type" value="Genomic_DNA"/>
</dbReference>
<gene>
    <name evidence="2" type="ORF">M378DRAFT_368201</name>
</gene>
<reference evidence="2 3" key="1">
    <citation type="submission" date="2014-04" db="EMBL/GenBank/DDBJ databases">
        <title>Evolutionary Origins and Diversification of the Mycorrhizal Mutualists.</title>
        <authorList>
            <consortium name="DOE Joint Genome Institute"/>
            <consortium name="Mycorrhizal Genomics Consortium"/>
            <person name="Kohler A."/>
            <person name="Kuo A."/>
            <person name="Nagy L.G."/>
            <person name="Floudas D."/>
            <person name="Copeland A."/>
            <person name="Barry K.W."/>
            <person name="Cichocki N."/>
            <person name="Veneault-Fourrey C."/>
            <person name="LaButti K."/>
            <person name="Lindquist E.A."/>
            <person name="Lipzen A."/>
            <person name="Lundell T."/>
            <person name="Morin E."/>
            <person name="Murat C."/>
            <person name="Riley R."/>
            <person name="Ohm R."/>
            <person name="Sun H."/>
            <person name="Tunlid A."/>
            <person name="Henrissat B."/>
            <person name="Grigoriev I.V."/>
            <person name="Hibbett D.S."/>
            <person name="Martin F."/>
        </authorList>
    </citation>
    <scope>NUCLEOTIDE SEQUENCE [LARGE SCALE GENOMIC DNA]</scope>
    <source>
        <strain evidence="2 3">Koide BX008</strain>
    </source>
</reference>
<dbReference type="STRING" id="946122.A0A0C2XCI5"/>
<feature type="region of interest" description="Disordered" evidence="1">
    <location>
        <begin position="159"/>
        <end position="191"/>
    </location>
</feature>
<proteinExistence type="predicted"/>
<dbReference type="OrthoDB" id="2507336at2759"/>
<dbReference type="AlphaFoldDB" id="A0A0C2XCI5"/>
<feature type="region of interest" description="Disordered" evidence="1">
    <location>
        <begin position="1"/>
        <end position="35"/>
    </location>
</feature>
<feature type="compositionally biased region" description="Low complexity" evidence="1">
    <location>
        <begin position="173"/>
        <end position="184"/>
    </location>
</feature>
<evidence type="ECO:0000313" key="3">
    <source>
        <dbReference type="Proteomes" id="UP000054549"/>
    </source>
</evidence>
<organism evidence="2 3">
    <name type="scientific">Amanita muscaria (strain Koide BX008)</name>
    <dbReference type="NCBI Taxonomy" id="946122"/>
    <lineage>
        <taxon>Eukaryota</taxon>
        <taxon>Fungi</taxon>
        <taxon>Dikarya</taxon>
        <taxon>Basidiomycota</taxon>
        <taxon>Agaricomycotina</taxon>
        <taxon>Agaricomycetes</taxon>
        <taxon>Agaricomycetidae</taxon>
        <taxon>Agaricales</taxon>
        <taxon>Pluteineae</taxon>
        <taxon>Amanitaceae</taxon>
        <taxon>Amanita</taxon>
    </lineage>
</organism>
<keyword evidence="3" id="KW-1185">Reference proteome</keyword>
<evidence type="ECO:0000313" key="2">
    <source>
        <dbReference type="EMBL" id="KIL66558.1"/>
    </source>
</evidence>
<dbReference type="Proteomes" id="UP000054549">
    <property type="component" value="Unassembled WGS sequence"/>
</dbReference>
<name>A0A0C2XCI5_AMAMK</name>
<dbReference type="InParanoid" id="A0A0C2XCI5"/>
<evidence type="ECO:0000256" key="1">
    <source>
        <dbReference type="SAM" id="MobiDB-lite"/>
    </source>
</evidence>